<protein>
    <submittedName>
        <fullName evidence="5">Oxidoreductase</fullName>
    </submittedName>
</protein>
<reference evidence="5 6" key="1">
    <citation type="submission" date="2023-03" db="EMBL/GenBank/DDBJ databases">
        <title>Paludisphaera mucosa sp. nov. a novel planctomycete from northern fen.</title>
        <authorList>
            <person name="Ivanova A."/>
        </authorList>
    </citation>
    <scope>NUCLEOTIDE SEQUENCE [LARGE SCALE GENOMIC DNA]</scope>
    <source>
        <strain evidence="5 6">Pla2</strain>
    </source>
</reference>
<keyword evidence="2" id="KW-0560">Oxidoreductase</keyword>
<evidence type="ECO:0000256" key="1">
    <source>
        <dbReference type="ARBA" id="ARBA00006484"/>
    </source>
</evidence>
<dbReference type="RefSeq" id="WP_277863468.1">
    <property type="nucleotide sequence ID" value="NZ_JARRAG010000002.1"/>
</dbReference>
<dbReference type="InterPro" id="IPR020904">
    <property type="entry name" value="Sc_DH/Rdtase_CS"/>
</dbReference>
<proteinExistence type="inferred from homology"/>
<name>A0ABT6FIF6_9BACT</name>
<comment type="similarity">
    <text evidence="1 3">Belongs to the short-chain dehydrogenases/reductases (SDR) family.</text>
</comment>
<dbReference type="PRINTS" id="PR00080">
    <property type="entry name" value="SDRFAMILY"/>
</dbReference>
<comment type="caution">
    <text evidence="5">The sequence shown here is derived from an EMBL/GenBank/DDBJ whole genome shotgun (WGS) entry which is preliminary data.</text>
</comment>
<dbReference type="PANTHER" id="PTHR43976">
    <property type="entry name" value="SHORT CHAIN DEHYDROGENASE"/>
    <property type="match status" value="1"/>
</dbReference>
<dbReference type="Gene3D" id="3.40.50.720">
    <property type="entry name" value="NAD(P)-binding Rossmann-like Domain"/>
    <property type="match status" value="1"/>
</dbReference>
<dbReference type="CDD" id="cd05374">
    <property type="entry name" value="17beta-HSD-like_SDR_c"/>
    <property type="match status" value="1"/>
</dbReference>
<accession>A0ABT6FIF6</accession>
<evidence type="ECO:0000256" key="3">
    <source>
        <dbReference type="RuleBase" id="RU000363"/>
    </source>
</evidence>
<evidence type="ECO:0000256" key="2">
    <source>
        <dbReference type="ARBA" id="ARBA00023002"/>
    </source>
</evidence>
<dbReference type="InterPro" id="IPR051911">
    <property type="entry name" value="SDR_oxidoreductase"/>
</dbReference>
<dbReference type="NCBIfam" id="NF004824">
    <property type="entry name" value="PRK06180.1"/>
    <property type="match status" value="1"/>
</dbReference>
<evidence type="ECO:0000259" key="4">
    <source>
        <dbReference type="SMART" id="SM00822"/>
    </source>
</evidence>
<gene>
    <name evidence="5" type="ORF">PZE19_25735</name>
</gene>
<keyword evidence="6" id="KW-1185">Reference proteome</keyword>
<dbReference type="SMART" id="SM00822">
    <property type="entry name" value="PKS_KR"/>
    <property type="match status" value="1"/>
</dbReference>
<dbReference type="Proteomes" id="UP001216907">
    <property type="component" value="Unassembled WGS sequence"/>
</dbReference>
<feature type="domain" description="Ketoreductase" evidence="4">
    <location>
        <begin position="6"/>
        <end position="184"/>
    </location>
</feature>
<dbReference type="PRINTS" id="PR00081">
    <property type="entry name" value="GDHRDH"/>
</dbReference>
<dbReference type="InterPro" id="IPR057326">
    <property type="entry name" value="KR_dom"/>
</dbReference>
<evidence type="ECO:0000313" key="6">
    <source>
        <dbReference type="Proteomes" id="UP001216907"/>
    </source>
</evidence>
<sequence length="281" mass="29815">MSQPRKVWLVTGASRGLGRELARAVLARGDVVVGTSRDGTADLDAGAGSLHMLALDLAAPGREAQVVEQAHALHGRLDVLVNNAGYGLLGAVEEADEVETARVFDVNFFGPLRLIRAALPFLRERRGGHIVNLSSIAGIAPMAGSGLYAAAKFALEGMSESLAQEVAPLGLRVTVVEPGAFRTDFLSSQSIRHAPGRIAEYAATSGKVVSYLDQLQGKQLGDPVRGARAIIEAVESAEPPLHLLLGSDALNRAREKLRKLGEEFDRWEPVSLGTDFPAGDR</sequence>
<dbReference type="SUPFAM" id="SSF51735">
    <property type="entry name" value="NAD(P)-binding Rossmann-fold domains"/>
    <property type="match status" value="1"/>
</dbReference>
<dbReference type="InterPro" id="IPR002347">
    <property type="entry name" value="SDR_fam"/>
</dbReference>
<dbReference type="EMBL" id="JARRAG010000002">
    <property type="protein sequence ID" value="MDG3007180.1"/>
    <property type="molecule type" value="Genomic_DNA"/>
</dbReference>
<evidence type="ECO:0000313" key="5">
    <source>
        <dbReference type="EMBL" id="MDG3007180.1"/>
    </source>
</evidence>
<dbReference type="PROSITE" id="PS00061">
    <property type="entry name" value="ADH_SHORT"/>
    <property type="match status" value="1"/>
</dbReference>
<organism evidence="5 6">
    <name type="scientific">Paludisphaera mucosa</name>
    <dbReference type="NCBI Taxonomy" id="3030827"/>
    <lineage>
        <taxon>Bacteria</taxon>
        <taxon>Pseudomonadati</taxon>
        <taxon>Planctomycetota</taxon>
        <taxon>Planctomycetia</taxon>
        <taxon>Isosphaerales</taxon>
        <taxon>Isosphaeraceae</taxon>
        <taxon>Paludisphaera</taxon>
    </lineage>
</organism>
<dbReference type="InterPro" id="IPR036291">
    <property type="entry name" value="NAD(P)-bd_dom_sf"/>
</dbReference>
<dbReference type="Pfam" id="PF00106">
    <property type="entry name" value="adh_short"/>
    <property type="match status" value="1"/>
</dbReference>
<dbReference type="PANTHER" id="PTHR43976:SF16">
    <property type="entry name" value="SHORT-CHAIN DEHYDROGENASE_REDUCTASE FAMILY PROTEIN"/>
    <property type="match status" value="1"/>
</dbReference>